<accession>A0A8T1PQK0</accession>
<protein>
    <submittedName>
        <fullName evidence="3">Uncharacterized protein</fullName>
    </submittedName>
</protein>
<feature type="region of interest" description="Disordered" evidence="1">
    <location>
        <begin position="34"/>
        <end position="55"/>
    </location>
</feature>
<comment type="caution">
    <text evidence="3">The sequence shown here is derived from an EMBL/GenBank/DDBJ whole genome shotgun (WGS) entry which is preliminary data.</text>
</comment>
<dbReference type="EMBL" id="CM031833">
    <property type="protein sequence ID" value="KAG6697467.1"/>
    <property type="molecule type" value="Genomic_DNA"/>
</dbReference>
<keyword evidence="5" id="KW-1185">Reference proteome</keyword>
<dbReference type="Proteomes" id="UP000811609">
    <property type="component" value="Chromosome 9"/>
</dbReference>
<keyword evidence="2" id="KW-0812">Transmembrane</keyword>
<name>A0A8T1PQK0_CARIL</name>
<evidence type="ECO:0000313" key="5">
    <source>
        <dbReference type="Proteomes" id="UP000811609"/>
    </source>
</evidence>
<gene>
    <name evidence="3" type="ORF">CIPAW_09G199500</name>
    <name evidence="4" type="ORF">I3842_09G201100</name>
</gene>
<keyword evidence="2" id="KW-0472">Membrane</keyword>
<feature type="transmembrane region" description="Helical" evidence="2">
    <location>
        <begin position="12"/>
        <end position="31"/>
    </location>
</feature>
<reference evidence="3" key="1">
    <citation type="submission" date="2020-12" db="EMBL/GenBank/DDBJ databases">
        <title>WGS assembly of Carya illinoinensis cv. Pawnee.</title>
        <authorList>
            <person name="Platts A."/>
            <person name="Shu S."/>
            <person name="Wright S."/>
            <person name="Barry K."/>
            <person name="Edger P."/>
            <person name="Pires J.C."/>
            <person name="Schmutz J."/>
        </authorList>
    </citation>
    <scope>NUCLEOTIDE SEQUENCE</scope>
    <source>
        <tissue evidence="3">Leaf</tissue>
    </source>
</reference>
<organism evidence="3 5">
    <name type="scientific">Carya illinoinensis</name>
    <name type="common">Pecan</name>
    <dbReference type="NCBI Taxonomy" id="32201"/>
    <lineage>
        <taxon>Eukaryota</taxon>
        <taxon>Viridiplantae</taxon>
        <taxon>Streptophyta</taxon>
        <taxon>Embryophyta</taxon>
        <taxon>Tracheophyta</taxon>
        <taxon>Spermatophyta</taxon>
        <taxon>Magnoliopsida</taxon>
        <taxon>eudicotyledons</taxon>
        <taxon>Gunneridae</taxon>
        <taxon>Pentapetalae</taxon>
        <taxon>rosids</taxon>
        <taxon>fabids</taxon>
        <taxon>Fagales</taxon>
        <taxon>Juglandaceae</taxon>
        <taxon>Carya</taxon>
    </lineage>
</organism>
<evidence type="ECO:0000313" key="3">
    <source>
        <dbReference type="EMBL" id="KAG6643282.1"/>
    </source>
</evidence>
<feature type="compositionally biased region" description="Low complexity" evidence="1">
    <location>
        <begin position="37"/>
        <end position="55"/>
    </location>
</feature>
<dbReference type="Proteomes" id="UP000811246">
    <property type="component" value="Chromosome 9"/>
</dbReference>
<evidence type="ECO:0000313" key="4">
    <source>
        <dbReference type="EMBL" id="KAG6697467.1"/>
    </source>
</evidence>
<sequence length="55" mass="5787">MGHHYLNWAQALASAWGFMLLVGLMCCCLSTTPRQHGSISSGNDSCSCDGGHACV</sequence>
<evidence type="ECO:0000256" key="2">
    <source>
        <dbReference type="SAM" id="Phobius"/>
    </source>
</evidence>
<proteinExistence type="predicted"/>
<evidence type="ECO:0000256" key="1">
    <source>
        <dbReference type="SAM" id="MobiDB-lite"/>
    </source>
</evidence>
<dbReference type="AlphaFoldDB" id="A0A8T1PQK0"/>
<keyword evidence="2" id="KW-1133">Transmembrane helix</keyword>
<dbReference type="EMBL" id="CM031817">
    <property type="protein sequence ID" value="KAG6643282.1"/>
    <property type="molecule type" value="Genomic_DNA"/>
</dbReference>
<reference evidence="4" key="2">
    <citation type="submission" date="2021-01" db="EMBL/GenBank/DDBJ databases">
        <authorList>
            <person name="Lovell J.T."/>
            <person name="Bentley N."/>
            <person name="Bhattarai G."/>
            <person name="Jenkins J.W."/>
            <person name="Sreedasyam A."/>
            <person name="Alarcon Y."/>
            <person name="Bock C."/>
            <person name="Boston L."/>
            <person name="Carlson J."/>
            <person name="Cervantes K."/>
            <person name="Clermont K."/>
            <person name="Krom N."/>
            <person name="Kubenka K."/>
            <person name="Mamidi S."/>
            <person name="Mattison C."/>
            <person name="Monteros M."/>
            <person name="Pisani C."/>
            <person name="Plott C."/>
            <person name="Rajasekar S."/>
            <person name="Rhein H.S."/>
            <person name="Rohla C."/>
            <person name="Song M."/>
            <person name="Hilaire R.S."/>
            <person name="Shu S."/>
            <person name="Wells L."/>
            <person name="Wang X."/>
            <person name="Webber J."/>
            <person name="Heerema R.J."/>
            <person name="Klein P."/>
            <person name="Conner P."/>
            <person name="Grauke L."/>
            <person name="Grimwood J."/>
            <person name="Schmutz J."/>
            <person name="Randall J.J."/>
        </authorList>
    </citation>
    <scope>NUCLEOTIDE SEQUENCE</scope>
    <source>
        <tissue evidence="4">Leaf</tissue>
    </source>
</reference>